<reference evidence="3" key="1">
    <citation type="submission" date="2009-10" db="EMBL/GenBank/DDBJ databases">
        <title>Diversity of trophic interactions inside an arsenic-rich microbial ecosystem.</title>
        <authorList>
            <person name="Bertin P.N."/>
            <person name="Heinrich-Salmeron A."/>
            <person name="Pelletier E."/>
            <person name="Goulhen-Chollet F."/>
            <person name="Arsene-Ploetze F."/>
            <person name="Gallien S."/>
            <person name="Calteau A."/>
            <person name="Vallenet D."/>
            <person name="Casiot C."/>
            <person name="Chane-Woon-Ming B."/>
            <person name="Giloteaux L."/>
            <person name="Barakat M."/>
            <person name="Bonnefoy V."/>
            <person name="Bruneel O."/>
            <person name="Chandler M."/>
            <person name="Cleiss J."/>
            <person name="Duran R."/>
            <person name="Elbaz-Poulichet F."/>
            <person name="Fonknechten N."/>
            <person name="Lauga B."/>
            <person name="Mornico D."/>
            <person name="Ortet P."/>
            <person name="Schaeffer C."/>
            <person name="Siguier P."/>
            <person name="Alexander Thil Smith A."/>
            <person name="Van Dorsselaer A."/>
            <person name="Weissenbach J."/>
            <person name="Medigue C."/>
            <person name="Le Paslier D."/>
        </authorList>
    </citation>
    <scope>NUCLEOTIDE SEQUENCE</scope>
</reference>
<evidence type="ECO:0000259" key="2">
    <source>
        <dbReference type="Pfam" id="PF02668"/>
    </source>
</evidence>
<keyword evidence="1" id="KW-0560">Oxidoreductase</keyword>
<dbReference type="SUPFAM" id="SSF51197">
    <property type="entry name" value="Clavaminate synthase-like"/>
    <property type="match status" value="1"/>
</dbReference>
<name>E6QSS2_9ZZZZ</name>
<proteinExistence type="predicted"/>
<dbReference type="Gene3D" id="3.60.130.10">
    <property type="entry name" value="Clavaminate synthase-like"/>
    <property type="match status" value="1"/>
</dbReference>
<dbReference type="InterPro" id="IPR003819">
    <property type="entry name" value="TauD/TfdA-like"/>
</dbReference>
<evidence type="ECO:0000313" key="3">
    <source>
        <dbReference type="EMBL" id="CBI10294.1"/>
    </source>
</evidence>
<dbReference type="AlphaFoldDB" id="E6QSS2"/>
<accession>E6QSS2</accession>
<dbReference type="GO" id="GO:0016491">
    <property type="term" value="F:oxidoreductase activity"/>
    <property type="evidence" value="ECO:0007669"/>
    <property type="project" value="UniProtKB-KW"/>
</dbReference>
<sequence>MNRPFDPFDLDEDAPYQAWREAKLSHYPTRIADVVVEVDNPYVLTASERHAILQCCSKTNFVIYASHNTLPDKAIPRKFGLQFGLKRLDDNMLADDDAITSLCVAAEGNQRGDFIPYTDRAIGWHTDGYYNPVERRVLGMVLHCVMPAANGGNSALLDHDIAYLLMRDANPEFIRAFMAPDAMTIPARRDEKGIARPAETGPVFSVLNNNRLHMRYTARTRSIEWHPDPVTLAAAAFLEQLLNSDLPYLFHARLEAGMGLLCNNVLHNRSAFSNDDTHQRLLYRARYYDRIDNT</sequence>
<dbReference type="Pfam" id="PF02668">
    <property type="entry name" value="TauD"/>
    <property type="match status" value="1"/>
</dbReference>
<evidence type="ECO:0000256" key="1">
    <source>
        <dbReference type="ARBA" id="ARBA00023002"/>
    </source>
</evidence>
<protein>
    <recommendedName>
        <fullName evidence="2">TauD/TfdA-like domain-containing protein</fullName>
    </recommendedName>
</protein>
<comment type="caution">
    <text evidence="3">The sequence shown here is derived from an EMBL/GenBank/DDBJ whole genome shotgun (WGS) entry which is preliminary data.</text>
</comment>
<dbReference type="EMBL" id="CABR01000082">
    <property type="protein sequence ID" value="CBI10294.1"/>
    <property type="molecule type" value="Genomic_DNA"/>
</dbReference>
<dbReference type="InterPro" id="IPR042098">
    <property type="entry name" value="TauD-like_sf"/>
</dbReference>
<feature type="domain" description="TauD/TfdA-like" evidence="2">
    <location>
        <begin position="40"/>
        <end position="285"/>
    </location>
</feature>
<gene>
    <name evidence="3" type="ORF">CARN7_1070</name>
</gene>
<organism evidence="3">
    <name type="scientific">mine drainage metagenome</name>
    <dbReference type="NCBI Taxonomy" id="410659"/>
    <lineage>
        <taxon>unclassified sequences</taxon>
        <taxon>metagenomes</taxon>
        <taxon>ecological metagenomes</taxon>
    </lineage>
</organism>